<reference evidence="8" key="1">
    <citation type="submission" date="2020-01" db="EMBL/GenBank/DDBJ databases">
        <authorList>
            <consortium name="DOE Joint Genome Institute"/>
            <person name="Haridas S."/>
            <person name="Albert R."/>
            <person name="Binder M."/>
            <person name="Bloem J."/>
            <person name="Labutti K."/>
            <person name="Salamov A."/>
            <person name="Andreopoulos B."/>
            <person name="Baker S.E."/>
            <person name="Barry K."/>
            <person name="Bills G."/>
            <person name="Bluhm B.H."/>
            <person name="Cannon C."/>
            <person name="Castanera R."/>
            <person name="Culley D.E."/>
            <person name="Daum C."/>
            <person name="Ezra D."/>
            <person name="Gonzalez J.B."/>
            <person name="Henrissat B."/>
            <person name="Kuo A."/>
            <person name="Liang C."/>
            <person name="Lipzen A."/>
            <person name="Lutzoni F."/>
            <person name="Magnuson J."/>
            <person name="Mondo S."/>
            <person name="Nolan M."/>
            <person name="Ohm R."/>
            <person name="Pangilinan J."/>
            <person name="Park H.-J."/>
            <person name="Ramirez L."/>
            <person name="Alfaro M."/>
            <person name="Sun H."/>
            <person name="Tritt A."/>
            <person name="Yoshinaga Y."/>
            <person name="Zwiers L.-H."/>
            <person name="Turgeon B.G."/>
            <person name="Goodwin S.B."/>
            <person name="Spatafora J.W."/>
            <person name="Crous P.W."/>
            <person name="Grigoriev I.V."/>
        </authorList>
    </citation>
    <scope>NUCLEOTIDE SEQUENCE</scope>
    <source>
        <strain evidence="8">P77</strain>
    </source>
</reference>
<evidence type="ECO:0000259" key="7">
    <source>
        <dbReference type="PROSITE" id="PS50801"/>
    </source>
</evidence>
<dbReference type="CDD" id="cd07042">
    <property type="entry name" value="STAS_SulP_like_sulfate_transporter"/>
    <property type="match status" value="1"/>
</dbReference>
<dbReference type="Pfam" id="PF00916">
    <property type="entry name" value="Sulfate_transp"/>
    <property type="match status" value="1"/>
</dbReference>
<feature type="transmembrane region" description="Helical" evidence="6">
    <location>
        <begin position="450"/>
        <end position="471"/>
    </location>
</feature>
<dbReference type="PANTHER" id="PTHR11814">
    <property type="entry name" value="SULFATE TRANSPORTER"/>
    <property type="match status" value="1"/>
</dbReference>
<evidence type="ECO:0000313" key="9">
    <source>
        <dbReference type="Proteomes" id="UP000800040"/>
    </source>
</evidence>
<dbReference type="InterPro" id="IPR036513">
    <property type="entry name" value="STAS_dom_sf"/>
</dbReference>
<dbReference type="InterPro" id="IPR002645">
    <property type="entry name" value="STAS_dom"/>
</dbReference>
<organism evidence="8 9">
    <name type="scientific">Decorospora gaudefroyi</name>
    <dbReference type="NCBI Taxonomy" id="184978"/>
    <lineage>
        <taxon>Eukaryota</taxon>
        <taxon>Fungi</taxon>
        <taxon>Dikarya</taxon>
        <taxon>Ascomycota</taxon>
        <taxon>Pezizomycotina</taxon>
        <taxon>Dothideomycetes</taxon>
        <taxon>Pleosporomycetidae</taxon>
        <taxon>Pleosporales</taxon>
        <taxon>Pleosporineae</taxon>
        <taxon>Pleosporaceae</taxon>
        <taxon>Decorospora</taxon>
    </lineage>
</organism>
<keyword evidence="4 6" id="KW-0472">Membrane</keyword>
<dbReference type="InterPro" id="IPR011547">
    <property type="entry name" value="SLC26A/SulP_dom"/>
</dbReference>
<feature type="transmembrane region" description="Helical" evidence="6">
    <location>
        <begin position="191"/>
        <end position="214"/>
    </location>
</feature>
<sequence length="797" mass="87884">MKLLPTFSEDHSARTSLLKQAASDTSCDVYVEDDPSVSEWFRELVPTSQGIAEYVRDLFPSAQWVPRYNLHWLLGDAIAGITVGLVVVPQAMAYASLARLSPAFGLYTTFTGACLYWIFGTSRDIVIGTTAVGSLLIGGAVSTVEAEAPGEYSPEEVAHALSFLAGAVLFVFGILRLGFIIEFIPYIPISAFVTAASITIISTQLPTLMGVTGINTRQSPYMVYIEFFQGLPRARLDAAIGITSIVLLWLIKNFCAKMEVRQPHKRKMWSLISALRLTFTILLYTLVSWLVHRKTPAGQEKFRIVGHIEKGFSHAGVPPMNGKLFGLVAPELPAIIIILIVEHIAIAKNFGRKHNYTVIPSQEMIAQGAANMLSPFVGGYVCTGSFGASAVLSKAAVRTPLSGVFSALVLVLALYALTAVFYFIPNAALAGLIIHSTIDLIKGPKDLYKYYQLSPFELVIWICGVIIAIFVDLETSIYTTVGLSFAMVLVRMAKNSGKFGGAVQVTRVLHDNYSQVGQDAPSRSSSSFATHAPVEKAEHVTSSSRQVYIPYDTKDDHNPSIAVEPVYPGIFIYRFSEPYNYINQAQHVDYLTSYITKHTRRTIHDDGIRPADRLWCDPPPTQQLLEKTHSLPVLRAIILDFSMVNVLDITSIDGLKSLRDTLDRHAAPGVVEWHFAGVHNRWTRKALMIAGFGFPTADWCPAYTVAAEEEEPRVVKDEESGNIIPPTRNEAEGQATEASGRSEKKRWRPLYGIDRPFFHVDLTDAVDVAVRDAKKFEEREAHVGCHESRPSGLSEEV</sequence>
<dbReference type="OrthoDB" id="288203at2759"/>
<evidence type="ECO:0000313" key="8">
    <source>
        <dbReference type="EMBL" id="KAF1839318.1"/>
    </source>
</evidence>
<dbReference type="EMBL" id="ML975245">
    <property type="protein sequence ID" value="KAF1839318.1"/>
    <property type="molecule type" value="Genomic_DNA"/>
</dbReference>
<dbReference type="Gene3D" id="3.30.750.24">
    <property type="entry name" value="STAS domain"/>
    <property type="match status" value="1"/>
</dbReference>
<feature type="transmembrane region" description="Helical" evidence="6">
    <location>
        <begin position="271"/>
        <end position="291"/>
    </location>
</feature>
<gene>
    <name evidence="8" type="ORF">BDW02DRAFT_147942</name>
</gene>
<evidence type="ECO:0000256" key="5">
    <source>
        <dbReference type="SAM" id="MobiDB-lite"/>
    </source>
</evidence>
<dbReference type="PROSITE" id="PS50801">
    <property type="entry name" value="STAS"/>
    <property type="match status" value="1"/>
</dbReference>
<evidence type="ECO:0000256" key="1">
    <source>
        <dbReference type="ARBA" id="ARBA00004141"/>
    </source>
</evidence>
<protein>
    <submittedName>
        <fullName evidence="8">Sulfate permease</fullName>
    </submittedName>
</protein>
<evidence type="ECO:0000256" key="3">
    <source>
        <dbReference type="ARBA" id="ARBA00022989"/>
    </source>
</evidence>
<evidence type="ECO:0000256" key="6">
    <source>
        <dbReference type="SAM" id="Phobius"/>
    </source>
</evidence>
<evidence type="ECO:0000256" key="4">
    <source>
        <dbReference type="ARBA" id="ARBA00023136"/>
    </source>
</evidence>
<dbReference type="InterPro" id="IPR001902">
    <property type="entry name" value="SLC26A/SulP_fam"/>
</dbReference>
<feature type="transmembrane region" description="Helical" evidence="6">
    <location>
        <begin position="100"/>
        <end position="119"/>
    </location>
</feature>
<feature type="transmembrane region" description="Helical" evidence="6">
    <location>
        <begin position="332"/>
        <end position="351"/>
    </location>
</feature>
<feature type="transmembrane region" description="Helical" evidence="6">
    <location>
        <begin position="157"/>
        <end position="179"/>
    </location>
</feature>
<keyword evidence="9" id="KW-1185">Reference proteome</keyword>
<dbReference type="GO" id="GO:0016020">
    <property type="term" value="C:membrane"/>
    <property type="evidence" value="ECO:0007669"/>
    <property type="project" value="UniProtKB-SubCell"/>
</dbReference>
<feature type="transmembrane region" description="Helical" evidence="6">
    <location>
        <begin position="70"/>
        <end position="88"/>
    </location>
</feature>
<feature type="transmembrane region" description="Helical" evidence="6">
    <location>
        <begin position="404"/>
        <end position="429"/>
    </location>
</feature>
<accession>A0A6A5KQ18</accession>
<evidence type="ECO:0000256" key="2">
    <source>
        <dbReference type="ARBA" id="ARBA00022692"/>
    </source>
</evidence>
<feature type="region of interest" description="Disordered" evidence="5">
    <location>
        <begin position="711"/>
        <end position="743"/>
    </location>
</feature>
<feature type="transmembrane region" description="Helical" evidence="6">
    <location>
        <begin position="372"/>
        <end position="392"/>
    </location>
</feature>
<dbReference type="Proteomes" id="UP000800040">
    <property type="component" value="Unassembled WGS sequence"/>
</dbReference>
<dbReference type="Pfam" id="PF01740">
    <property type="entry name" value="STAS"/>
    <property type="match status" value="1"/>
</dbReference>
<keyword evidence="3 6" id="KW-1133">Transmembrane helix</keyword>
<proteinExistence type="predicted"/>
<comment type="subcellular location">
    <subcellularLocation>
        <location evidence="1">Membrane</location>
        <topology evidence="1">Multi-pass membrane protein</topology>
    </subcellularLocation>
</comment>
<name>A0A6A5KQ18_9PLEO</name>
<dbReference type="GO" id="GO:0055085">
    <property type="term" value="P:transmembrane transport"/>
    <property type="evidence" value="ECO:0007669"/>
    <property type="project" value="InterPro"/>
</dbReference>
<feature type="transmembrane region" description="Helical" evidence="6">
    <location>
        <begin position="234"/>
        <end position="251"/>
    </location>
</feature>
<keyword evidence="2 6" id="KW-0812">Transmembrane</keyword>
<dbReference type="AlphaFoldDB" id="A0A6A5KQ18"/>
<dbReference type="NCBIfam" id="TIGR00815">
    <property type="entry name" value="sulP"/>
    <property type="match status" value="1"/>
</dbReference>
<feature type="domain" description="STAS" evidence="7">
    <location>
        <begin position="568"/>
        <end position="692"/>
    </location>
</feature>